<proteinExistence type="predicted"/>
<dbReference type="EMBL" id="JANIID010000029">
    <property type="protein sequence ID" value="MCQ8773320.1"/>
    <property type="molecule type" value="Genomic_DNA"/>
</dbReference>
<keyword evidence="2" id="KW-1185">Reference proteome</keyword>
<evidence type="ECO:0000313" key="1">
    <source>
        <dbReference type="EMBL" id="MCQ8773320.1"/>
    </source>
</evidence>
<reference evidence="1" key="1">
    <citation type="submission" date="2022-06" db="EMBL/GenBank/DDBJ databases">
        <title>WGS of actinobacteria.</title>
        <authorList>
            <person name="Thawai C."/>
        </authorList>
    </citation>
    <scope>NUCLEOTIDE SEQUENCE</scope>
    <source>
        <strain evidence="1">AA8</strain>
    </source>
</reference>
<gene>
    <name evidence="1" type="ORF">NQU55_26695</name>
</gene>
<dbReference type="Proteomes" id="UP001142374">
    <property type="component" value="Unassembled WGS sequence"/>
</dbReference>
<dbReference type="RefSeq" id="WP_256791313.1">
    <property type="nucleotide sequence ID" value="NZ_JANIID010000029.1"/>
</dbReference>
<accession>A0A9X2LLC8</accession>
<comment type="caution">
    <text evidence="1">The sequence shown here is derived from an EMBL/GenBank/DDBJ whole genome shotgun (WGS) entry which is preliminary data.</text>
</comment>
<sequence>MPTCLVVGATTIAAHTSSPTGPDGLHRSTIFYDDVVHPTCEQLGLTLLRADELTAAGLPAEQLLRLVAEVDVVVADLSGSDEKLSFGLGMRHALERCTVYVTEQPSSSPEAGRIPSIQLSSHPADAVTARQQLKAVLTEALCGVIPADPSTGPMMQTCVDAAAEPEEDAPGLLDLAADAEAQLEAISGDMADVEFALTDLGAMMELITEDMVRVSHPGASMSMKLAVVNRLAKAIDGPSGDLEAAAERFAERMRVSASAFGAFLEWAGNTPRSQWPDGVAEALDHVVGMSMETQTAAVDLQEALALMNLFGASSRHLRGPARRIGASLQTMFRSVAVLEEWQGMAVALKRA</sequence>
<dbReference type="AlphaFoldDB" id="A0A9X2LLC8"/>
<evidence type="ECO:0000313" key="2">
    <source>
        <dbReference type="Proteomes" id="UP001142374"/>
    </source>
</evidence>
<name>A0A9X2LLC8_9ACTN</name>
<organism evidence="1 2">
    <name type="scientific">Streptomyces telluris</name>
    <dbReference type="NCBI Taxonomy" id="2720021"/>
    <lineage>
        <taxon>Bacteria</taxon>
        <taxon>Bacillati</taxon>
        <taxon>Actinomycetota</taxon>
        <taxon>Actinomycetes</taxon>
        <taxon>Kitasatosporales</taxon>
        <taxon>Streptomycetaceae</taxon>
        <taxon>Streptomyces</taxon>
    </lineage>
</organism>
<protein>
    <submittedName>
        <fullName evidence="1">Uncharacterized protein</fullName>
    </submittedName>
</protein>